<protein>
    <submittedName>
        <fullName evidence="2">DUF2961 domain-containing protein</fullName>
    </submittedName>
</protein>
<name>A0A5B2VJ17_9BACT</name>
<dbReference type="Gene3D" id="2.60.120.1390">
    <property type="match status" value="1"/>
</dbReference>
<evidence type="ECO:0000256" key="1">
    <source>
        <dbReference type="SAM" id="SignalP"/>
    </source>
</evidence>
<keyword evidence="1" id="KW-0732">Signal</keyword>
<gene>
    <name evidence="2" type="ORF">F0L74_20105</name>
</gene>
<reference evidence="2 3" key="2">
    <citation type="submission" date="2019-09" db="EMBL/GenBank/DDBJ databases">
        <authorList>
            <person name="Jin C."/>
        </authorList>
    </citation>
    <scope>NUCLEOTIDE SEQUENCE [LARGE SCALE GENOMIC DNA]</scope>
    <source>
        <strain evidence="2 3">BN140078</strain>
    </source>
</reference>
<accession>A0A5B2VJ17</accession>
<dbReference type="Proteomes" id="UP000324611">
    <property type="component" value="Unassembled WGS sequence"/>
</dbReference>
<dbReference type="EMBL" id="VUOC01000004">
    <property type="protein sequence ID" value="KAA2238530.1"/>
    <property type="molecule type" value="Genomic_DNA"/>
</dbReference>
<keyword evidence="3" id="KW-1185">Reference proteome</keyword>
<evidence type="ECO:0000313" key="2">
    <source>
        <dbReference type="EMBL" id="KAA2238530.1"/>
    </source>
</evidence>
<proteinExistence type="predicted"/>
<reference evidence="2 3" key="1">
    <citation type="submission" date="2019-09" db="EMBL/GenBank/DDBJ databases">
        <title>Chitinophaga ginsengihumi sp. nov., isolated from soil of ginseng rhizosphere.</title>
        <authorList>
            <person name="Lee J."/>
        </authorList>
    </citation>
    <scope>NUCLEOTIDE SEQUENCE [LARGE SCALE GENOMIC DNA]</scope>
    <source>
        <strain evidence="2 3">BN140078</strain>
    </source>
</reference>
<dbReference type="InterPro" id="IPR021345">
    <property type="entry name" value="DUF2961"/>
</dbReference>
<comment type="caution">
    <text evidence="2">The sequence shown here is derived from an EMBL/GenBank/DDBJ whole genome shotgun (WGS) entry which is preliminary data.</text>
</comment>
<feature type="chain" id="PRO_5023076625" evidence="1">
    <location>
        <begin position="21"/>
        <end position="399"/>
    </location>
</feature>
<feature type="signal peptide" evidence="1">
    <location>
        <begin position="1"/>
        <end position="20"/>
    </location>
</feature>
<sequence length="399" mass="43896">MRFGILFSMLLTCVVCGSMAQAPVYQFDNNLTPRWSSPENLNGVKGAGGKANNGAKGHPCDPIAPGASNTLLDIQGQGIIHRIWVTLADRSPEMLRLLKLEMYWDGASTPAVSVPLGDFFGVGLGRTAVFENALFASPEGRSFNCFIPMPFRKAARIVVTNESGKALSHFFFDVDYSLVKNWDEDNLYFHAYWRRDTATTPSRDFELLPGIQGKGRFLGVNVGVNANPAYGKLWWGEGEVKMFLDGDRALPTLVGTGTEDYIGTGWGQGFFAQRYTGCLVSSDSLRQWCFYRYHIPDPIFFTSSCRVTLQQIGGGQTSTVAALQEAGAPMIPITSDMDGKQLALYQQGKTVRLKTAGLSDTWTNFYRSDDVSATAYFYLDKPGAVLPALQSKAIRGYRL</sequence>
<evidence type="ECO:0000313" key="3">
    <source>
        <dbReference type="Proteomes" id="UP000324611"/>
    </source>
</evidence>
<dbReference type="Pfam" id="PF11175">
    <property type="entry name" value="DUF2961"/>
    <property type="match status" value="1"/>
</dbReference>
<organism evidence="2 3">
    <name type="scientific">Chitinophaga agrisoli</name>
    <dbReference type="NCBI Taxonomy" id="2607653"/>
    <lineage>
        <taxon>Bacteria</taxon>
        <taxon>Pseudomonadati</taxon>
        <taxon>Bacteroidota</taxon>
        <taxon>Chitinophagia</taxon>
        <taxon>Chitinophagales</taxon>
        <taxon>Chitinophagaceae</taxon>
        <taxon>Chitinophaga</taxon>
    </lineage>
</organism>
<dbReference type="AlphaFoldDB" id="A0A5B2VJ17"/>